<comment type="caution">
    <text evidence="2">The sequence shown here is derived from an EMBL/GenBank/DDBJ whole genome shotgun (WGS) entry which is preliminary data.</text>
</comment>
<protein>
    <recommendedName>
        <fullName evidence="4">OmpA-like domain-containing protein</fullName>
    </recommendedName>
</protein>
<evidence type="ECO:0000313" key="3">
    <source>
        <dbReference type="Proteomes" id="UP000016562"/>
    </source>
</evidence>
<name>U3CNN4_9VIBR</name>
<evidence type="ECO:0008006" key="4">
    <source>
        <dbReference type="Google" id="ProtNLM"/>
    </source>
</evidence>
<dbReference type="EMBL" id="BATM01000020">
    <property type="protein sequence ID" value="GAD79733.1"/>
    <property type="molecule type" value="Genomic_DNA"/>
</dbReference>
<dbReference type="AlphaFoldDB" id="U3CNN4"/>
<proteinExistence type="predicted"/>
<feature type="transmembrane region" description="Helical" evidence="1">
    <location>
        <begin position="25"/>
        <end position="45"/>
    </location>
</feature>
<dbReference type="RefSeq" id="WP_021713442.1">
    <property type="nucleotide sequence ID" value="NZ_BATM01000020.1"/>
</dbReference>
<keyword evidence="1" id="KW-1133">Transmembrane helix</keyword>
<dbReference type="STRING" id="1219080.VEZ01S_20_00050"/>
<reference evidence="2 3" key="1">
    <citation type="submission" date="2013-09" db="EMBL/GenBank/DDBJ databases">
        <title>Whole genome shotgun sequence of Vibrio ezurae NBRC 102218.</title>
        <authorList>
            <person name="Yoshida I."/>
            <person name="Hosoyama A."/>
            <person name="Numata M."/>
            <person name="Hashimoto M."/>
            <person name="Hosoyama Y."/>
            <person name="Tsuchikane K."/>
            <person name="Noguchi M."/>
            <person name="Hirakata S."/>
            <person name="Ichikawa N."/>
            <person name="Ohji S."/>
            <person name="Yamazoe A."/>
            <person name="Fujita N."/>
        </authorList>
    </citation>
    <scope>NUCLEOTIDE SEQUENCE [LARGE SCALE GENOMIC DNA]</scope>
    <source>
        <strain evidence="2 3">NBRC 102218</strain>
    </source>
</reference>
<dbReference type="SUPFAM" id="SSF103088">
    <property type="entry name" value="OmpA-like"/>
    <property type="match status" value="1"/>
</dbReference>
<organism evidence="2 3">
    <name type="scientific">Vibrio ezurae NBRC 102218</name>
    <dbReference type="NCBI Taxonomy" id="1219080"/>
    <lineage>
        <taxon>Bacteria</taxon>
        <taxon>Pseudomonadati</taxon>
        <taxon>Pseudomonadota</taxon>
        <taxon>Gammaproteobacteria</taxon>
        <taxon>Vibrionales</taxon>
        <taxon>Vibrionaceae</taxon>
        <taxon>Vibrio</taxon>
    </lineage>
</organism>
<dbReference type="eggNOG" id="COG2885">
    <property type="taxonomic scope" value="Bacteria"/>
</dbReference>
<sequence length="213" mass="23899">MNTFIEQHEEEQIDETGTWLSIGDLMAGLLMVFALFLIVTLAQLYKYQEQSKSNRIVIIEEIQKGLDKAGIQSKVDLQTGSLSLTEGLNFGDNSSSINAPSKLFLKKLIPIYSQAIFLNESTSKEVLHLVIEGNADIGEGEGRALSLSLNRAEAVTSYIEQMIFPYKGQFMDKILPAARGNLDAEPKRPAYKNREVVFRFEFKSRDLTELMGK</sequence>
<keyword evidence="1" id="KW-0472">Membrane</keyword>
<gene>
    <name evidence="2" type="ORF">VEZ01S_20_00050</name>
</gene>
<keyword evidence="1" id="KW-0812">Transmembrane</keyword>
<dbReference type="Gene3D" id="3.30.1330.60">
    <property type="entry name" value="OmpA-like domain"/>
    <property type="match status" value="1"/>
</dbReference>
<dbReference type="OrthoDB" id="9793443at2"/>
<dbReference type="Proteomes" id="UP000016562">
    <property type="component" value="Unassembled WGS sequence"/>
</dbReference>
<dbReference type="InterPro" id="IPR036737">
    <property type="entry name" value="OmpA-like_sf"/>
</dbReference>
<evidence type="ECO:0000313" key="2">
    <source>
        <dbReference type="EMBL" id="GAD79733.1"/>
    </source>
</evidence>
<keyword evidence="3" id="KW-1185">Reference proteome</keyword>
<evidence type="ECO:0000256" key="1">
    <source>
        <dbReference type="SAM" id="Phobius"/>
    </source>
</evidence>
<accession>U3CNN4</accession>